<dbReference type="PANTHER" id="PTHR37313">
    <property type="entry name" value="UPF0749 PROTEIN RV1825"/>
    <property type="match status" value="1"/>
</dbReference>
<dbReference type="RefSeq" id="WP_188896269.1">
    <property type="nucleotide sequence ID" value="NZ_BMMZ01000007.1"/>
</dbReference>
<protein>
    <submittedName>
        <fullName evidence="3">Membrane protein</fullName>
    </submittedName>
</protein>
<feature type="coiled-coil region" evidence="2">
    <location>
        <begin position="69"/>
        <end position="96"/>
    </location>
</feature>
<dbReference type="EMBL" id="BMMZ01000007">
    <property type="protein sequence ID" value="GGL70289.1"/>
    <property type="molecule type" value="Genomic_DNA"/>
</dbReference>
<dbReference type="GO" id="GO:0005886">
    <property type="term" value="C:plasma membrane"/>
    <property type="evidence" value="ECO:0007669"/>
    <property type="project" value="TreeGrafter"/>
</dbReference>
<keyword evidence="2" id="KW-0175">Coiled coil</keyword>
<dbReference type="AlphaFoldDB" id="A0A917W6M4"/>
<dbReference type="Proteomes" id="UP000613840">
    <property type="component" value="Unassembled WGS sequence"/>
</dbReference>
<dbReference type="Gene3D" id="3.30.70.1880">
    <property type="entry name" value="Protein of unknown function DUF881"/>
    <property type="match status" value="1"/>
</dbReference>
<proteinExistence type="inferred from homology"/>
<name>A0A917W6M4_9ACTN</name>
<dbReference type="Pfam" id="PF05949">
    <property type="entry name" value="DUF881"/>
    <property type="match status" value="1"/>
</dbReference>
<comment type="caution">
    <text evidence="3">The sequence shown here is derived from an EMBL/GenBank/DDBJ whole genome shotgun (WGS) entry which is preliminary data.</text>
</comment>
<organism evidence="3 4">
    <name type="scientific">Microlunatus endophyticus</name>
    <dbReference type="NCBI Taxonomy" id="1716077"/>
    <lineage>
        <taxon>Bacteria</taxon>
        <taxon>Bacillati</taxon>
        <taxon>Actinomycetota</taxon>
        <taxon>Actinomycetes</taxon>
        <taxon>Propionibacteriales</taxon>
        <taxon>Propionibacteriaceae</taxon>
        <taxon>Microlunatus</taxon>
    </lineage>
</organism>
<evidence type="ECO:0000313" key="3">
    <source>
        <dbReference type="EMBL" id="GGL70289.1"/>
    </source>
</evidence>
<dbReference type="PANTHER" id="PTHR37313:SF4">
    <property type="entry name" value="CONSERVED MEMBRANE PROTEIN-RELATED"/>
    <property type="match status" value="1"/>
</dbReference>
<dbReference type="InterPro" id="IPR010273">
    <property type="entry name" value="DUF881"/>
</dbReference>
<evidence type="ECO:0000256" key="1">
    <source>
        <dbReference type="ARBA" id="ARBA00009108"/>
    </source>
</evidence>
<reference evidence="3" key="2">
    <citation type="submission" date="2020-09" db="EMBL/GenBank/DDBJ databases">
        <authorList>
            <person name="Sun Q."/>
            <person name="Zhou Y."/>
        </authorList>
    </citation>
    <scope>NUCLEOTIDE SEQUENCE</scope>
    <source>
        <strain evidence="3">CGMCC 4.7306</strain>
    </source>
</reference>
<accession>A0A917W6M4</accession>
<reference evidence="3" key="1">
    <citation type="journal article" date="2014" name="Int. J. Syst. Evol. Microbiol.">
        <title>Complete genome sequence of Corynebacterium casei LMG S-19264T (=DSM 44701T), isolated from a smear-ripened cheese.</title>
        <authorList>
            <consortium name="US DOE Joint Genome Institute (JGI-PGF)"/>
            <person name="Walter F."/>
            <person name="Albersmeier A."/>
            <person name="Kalinowski J."/>
            <person name="Ruckert C."/>
        </authorList>
    </citation>
    <scope>NUCLEOTIDE SEQUENCE</scope>
    <source>
        <strain evidence="3">CGMCC 4.7306</strain>
    </source>
</reference>
<sequence length="266" mass="28981">MERPVVERVRRALVRARVRQRLRNRRHRSGRVLTGVVCLAASLMITVSAINARGIDLRPARNTDLVSLVQSESKRNAQLAQQVTDLRSQVDQLAAQQGDSGQDAALAQRTEQAGLQAVTGPAVTVTLDDAPSDVASDGIDPDLLVVHQQDIQAIVNLLWEGGAEAMTIQGQRVISTTGIKCVGNTVILRGIPYAPPYRIRAIGNTARLQATLQNSSFVQIFQQYVQRYRMGYSVRTTSRAKFSAYTGALDLQYAHAPGLPSASPTR</sequence>
<keyword evidence="4" id="KW-1185">Reference proteome</keyword>
<evidence type="ECO:0000256" key="2">
    <source>
        <dbReference type="SAM" id="Coils"/>
    </source>
</evidence>
<evidence type="ECO:0000313" key="4">
    <source>
        <dbReference type="Proteomes" id="UP000613840"/>
    </source>
</evidence>
<gene>
    <name evidence="3" type="ORF">GCM10011575_30960</name>
</gene>
<comment type="similarity">
    <text evidence="1">Belongs to the UPF0749 family.</text>
</comment>